<dbReference type="OrthoDB" id="128382at2759"/>
<reference evidence="2" key="1">
    <citation type="submission" date="2025-08" db="UniProtKB">
        <authorList>
            <consortium name="RefSeq"/>
        </authorList>
    </citation>
    <scope>IDENTIFICATION</scope>
</reference>
<gene>
    <name evidence="2" type="primary">LOC109113907</name>
</gene>
<organism evidence="1 2">
    <name type="scientific">Nelumbo nucifera</name>
    <name type="common">Sacred lotus</name>
    <dbReference type="NCBI Taxonomy" id="4432"/>
    <lineage>
        <taxon>Eukaryota</taxon>
        <taxon>Viridiplantae</taxon>
        <taxon>Streptophyta</taxon>
        <taxon>Embryophyta</taxon>
        <taxon>Tracheophyta</taxon>
        <taxon>Spermatophyta</taxon>
        <taxon>Magnoliopsida</taxon>
        <taxon>Proteales</taxon>
        <taxon>Nelumbonaceae</taxon>
        <taxon>Nelumbo</taxon>
    </lineage>
</organism>
<accession>A0A1U8Q0W7</accession>
<dbReference type="STRING" id="4432.A0A1U8Q0W7"/>
<dbReference type="GeneID" id="109113907"/>
<proteinExistence type="predicted"/>
<dbReference type="InParanoid" id="A0A1U8Q0W7"/>
<dbReference type="RefSeq" id="XP_019051680.1">
    <property type="nucleotide sequence ID" value="XM_019196135.1"/>
</dbReference>
<dbReference type="Proteomes" id="UP000189703">
    <property type="component" value="Unplaced"/>
</dbReference>
<dbReference type="KEGG" id="nnu:109113907"/>
<protein>
    <submittedName>
        <fullName evidence="2">Uncharacterized protein LOC109113907</fullName>
    </submittedName>
</protein>
<dbReference type="OMA" id="NHKLAND"/>
<dbReference type="CDD" id="cd09272">
    <property type="entry name" value="RNase_HI_RT_Ty1"/>
    <property type="match status" value="1"/>
</dbReference>
<name>A0A1U8Q0W7_NELNU</name>
<dbReference type="PANTHER" id="PTHR11439:SF470">
    <property type="entry name" value="CYSTEINE-RICH RLK (RECEPTOR-LIKE PROTEIN KINASE) 8"/>
    <property type="match status" value="1"/>
</dbReference>
<dbReference type="AlphaFoldDB" id="A0A1U8Q0W7"/>
<dbReference type="PANTHER" id="PTHR11439">
    <property type="entry name" value="GAG-POL-RELATED RETROTRANSPOSON"/>
    <property type="match status" value="1"/>
</dbReference>
<evidence type="ECO:0000313" key="2">
    <source>
        <dbReference type="RefSeq" id="XP_019051680.1"/>
    </source>
</evidence>
<sequence>MVTGCKPVSTPIDPNHKLANDSGTLLADASYYRQLVGKLIYVTFTRPDISYAVQILSQYMNKPTDIHLQAIHRSSTQLRAFSDSDWAGCPDTRRSVSGLCIFLGDSLITWKSKK</sequence>
<keyword evidence="1" id="KW-1185">Reference proteome</keyword>
<evidence type="ECO:0000313" key="1">
    <source>
        <dbReference type="Proteomes" id="UP000189703"/>
    </source>
</evidence>